<protein>
    <submittedName>
        <fullName evidence="2">LADA_0D04258g1_1</fullName>
    </submittedName>
</protein>
<organism evidence="2 3">
    <name type="scientific">Lachancea dasiensis</name>
    <dbReference type="NCBI Taxonomy" id="1072105"/>
    <lineage>
        <taxon>Eukaryota</taxon>
        <taxon>Fungi</taxon>
        <taxon>Dikarya</taxon>
        <taxon>Ascomycota</taxon>
        <taxon>Saccharomycotina</taxon>
        <taxon>Saccharomycetes</taxon>
        <taxon>Saccharomycetales</taxon>
        <taxon>Saccharomycetaceae</taxon>
        <taxon>Lachancea</taxon>
    </lineage>
</organism>
<proteinExistence type="predicted"/>
<name>A0A1G4J4W9_9SACH</name>
<reference evidence="2 3" key="1">
    <citation type="submission" date="2016-03" db="EMBL/GenBank/DDBJ databases">
        <authorList>
            <person name="Devillers H."/>
        </authorList>
    </citation>
    <scope>NUCLEOTIDE SEQUENCE [LARGE SCALE GENOMIC DNA]</scope>
    <source>
        <strain evidence="2">CBS 10888</strain>
    </source>
</reference>
<keyword evidence="3" id="KW-1185">Reference proteome</keyword>
<evidence type="ECO:0000256" key="1">
    <source>
        <dbReference type="SAM" id="MobiDB-lite"/>
    </source>
</evidence>
<evidence type="ECO:0000313" key="3">
    <source>
        <dbReference type="Proteomes" id="UP000190274"/>
    </source>
</evidence>
<feature type="compositionally biased region" description="Low complexity" evidence="1">
    <location>
        <begin position="32"/>
        <end position="45"/>
    </location>
</feature>
<feature type="region of interest" description="Disordered" evidence="1">
    <location>
        <begin position="1"/>
        <end position="46"/>
    </location>
</feature>
<dbReference type="Proteomes" id="UP000190274">
    <property type="component" value="Chromosome D"/>
</dbReference>
<accession>A0A1G4J4W9</accession>
<dbReference type="EMBL" id="LT598454">
    <property type="protein sequence ID" value="SCU84859.1"/>
    <property type="molecule type" value="Genomic_DNA"/>
</dbReference>
<gene>
    <name evidence="2" type="ORF">LADA_0D04258G</name>
</gene>
<dbReference type="AlphaFoldDB" id="A0A1G4J4W9"/>
<feature type="compositionally biased region" description="Polar residues" evidence="1">
    <location>
        <begin position="1"/>
        <end position="10"/>
    </location>
</feature>
<evidence type="ECO:0000313" key="2">
    <source>
        <dbReference type="EMBL" id="SCU84859.1"/>
    </source>
</evidence>
<sequence length="59" mass="5847">MPCSSNNTACNPGKESGPRSAAGNLPSTQAPSSCCGKGSSSRCKCGTKCSCEGCNTTKL</sequence>